<dbReference type="EMBL" id="CDMY01000916">
    <property type="protein sequence ID" value="CEM36983.1"/>
    <property type="molecule type" value="Genomic_DNA"/>
</dbReference>
<keyword evidence="2" id="KW-1185">Reference proteome</keyword>
<reference evidence="1 2" key="1">
    <citation type="submission" date="2014-11" db="EMBL/GenBank/DDBJ databases">
        <authorList>
            <person name="Zhu J."/>
            <person name="Qi W."/>
            <person name="Song R."/>
        </authorList>
    </citation>
    <scope>NUCLEOTIDE SEQUENCE [LARGE SCALE GENOMIC DNA]</scope>
</reference>
<gene>
    <name evidence="1" type="ORF">Vbra_6409</name>
</gene>
<evidence type="ECO:0000313" key="2">
    <source>
        <dbReference type="Proteomes" id="UP000041254"/>
    </source>
</evidence>
<dbReference type="InParanoid" id="A0A0G4H0W5"/>
<sequence length="102" mass="11264">MKKTQGTWPADISDIEMQASMPSRHPQSCLVVYSVYSSAVPERCRRSSSRTECSYSILPSYSNNTQVHSLLVFAPRFSVFCNHCHGSLLSVMGSCMPQEAAA</sequence>
<proteinExistence type="predicted"/>
<evidence type="ECO:0000313" key="1">
    <source>
        <dbReference type="EMBL" id="CEM36983.1"/>
    </source>
</evidence>
<accession>A0A0G4H0W5</accession>
<protein>
    <submittedName>
        <fullName evidence="1">Uncharacterized protein</fullName>
    </submittedName>
</protein>
<dbReference type="Proteomes" id="UP000041254">
    <property type="component" value="Unassembled WGS sequence"/>
</dbReference>
<name>A0A0G4H0W5_VITBC</name>
<dbReference type="VEuPathDB" id="CryptoDB:Vbra_6409"/>
<organism evidence="1 2">
    <name type="scientific">Vitrella brassicaformis (strain CCMP3155)</name>
    <dbReference type="NCBI Taxonomy" id="1169540"/>
    <lineage>
        <taxon>Eukaryota</taxon>
        <taxon>Sar</taxon>
        <taxon>Alveolata</taxon>
        <taxon>Colpodellida</taxon>
        <taxon>Vitrellaceae</taxon>
        <taxon>Vitrella</taxon>
    </lineage>
</organism>
<dbReference type="AlphaFoldDB" id="A0A0G4H0W5"/>